<dbReference type="InParanoid" id="D6TDU1"/>
<gene>
    <name evidence="1" type="ORF">Krac_11834</name>
</gene>
<sequence length="42" mass="4679">MMRPGNRRLPGRIILFHIPYGGLESEVGAVFIPLSYEAVAHL</sequence>
<comment type="caution">
    <text evidence="1">The sequence shown here is derived from an EMBL/GenBank/DDBJ whole genome shotgun (WGS) entry which is preliminary data.</text>
</comment>
<dbReference type="EMBL" id="ADVG01000001">
    <property type="protein sequence ID" value="EFH90223.1"/>
    <property type="molecule type" value="Genomic_DNA"/>
</dbReference>
<dbReference type="Proteomes" id="UP000004508">
    <property type="component" value="Unassembled WGS sequence"/>
</dbReference>
<evidence type="ECO:0000313" key="2">
    <source>
        <dbReference type="Proteomes" id="UP000004508"/>
    </source>
</evidence>
<accession>D6TDU1</accession>
<dbReference type="AlphaFoldDB" id="D6TDU1"/>
<evidence type="ECO:0000313" key="1">
    <source>
        <dbReference type="EMBL" id="EFH90223.1"/>
    </source>
</evidence>
<name>D6TDU1_KTERA</name>
<proteinExistence type="predicted"/>
<protein>
    <submittedName>
        <fullName evidence="1">Uncharacterized protein</fullName>
    </submittedName>
</protein>
<reference evidence="1 2" key="1">
    <citation type="journal article" date="2011" name="Stand. Genomic Sci.">
        <title>Non-contiguous finished genome sequence and contextual data of the filamentous soil bacterium Ktedonobacter racemifer type strain (SOSP1-21).</title>
        <authorList>
            <person name="Chang Y.J."/>
            <person name="Land M."/>
            <person name="Hauser L."/>
            <person name="Chertkov O."/>
            <person name="Del Rio T.G."/>
            <person name="Nolan M."/>
            <person name="Copeland A."/>
            <person name="Tice H."/>
            <person name="Cheng J.F."/>
            <person name="Lucas S."/>
            <person name="Han C."/>
            <person name="Goodwin L."/>
            <person name="Pitluck S."/>
            <person name="Ivanova N."/>
            <person name="Ovchinikova G."/>
            <person name="Pati A."/>
            <person name="Chen A."/>
            <person name="Palaniappan K."/>
            <person name="Mavromatis K."/>
            <person name="Liolios K."/>
            <person name="Brettin T."/>
            <person name="Fiebig A."/>
            <person name="Rohde M."/>
            <person name="Abt B."/>
            <person name="Goker M."/>
            <person name="Detter J.C."/>
            <person name="Woyke T."/>
            <person name="Bristow J."/>
            <person name="Eisen J.A."/>
            <person name="Markowitz V."/>
            <person name="Hugenholtz P."/>
            <person name="Kyrpides N.C."/>
            <person name="Klenk H.P."/>
            <person name="Lapidus A."/>
        </authorList>
    </citation>
    <scope>NUCLEOTIDE SEQUENCE [LARGE SCALE GENOMIC DNA]</scope>
    <source>
        <strain evidence="2">DSM 44963</strain>
    </source>
</reference>
<keyword evidence="2" id="KW-1185">Reference proteome</keyword>
<organism evidence="1 2">
    <name type="scientific">Ktedonobacter racemifer DSM 44963</name>
    <dbReference type="NCBI Taxonomy" id="485913"/>
    <lineage>
        <taxon>Bacteria</taxon>
        <taxon>Bacillati</taxon>
        <taxon>Chloroflexota</taxon>
        <taxon>Ktedonobacteria</taxon>
        <taxon>Ktedonobacterales</taxon>
        <taxon>Ktedonobacteraceae</taxon>
        <taxon>Ktedonobacter</taxon>
    </lineage>
</organism>